<dbReference type="AlphaFoldDB" id="A0A8S2YUW9"/>
<feature type="non-terminal residue" evidence="2">
    <location>
        <position position="80"/>
    </location>
</feature>
<dbReference type="EMBL" id="CAJOBI010099113">
    <property type="protein sequence ID" value="CAF4579303.1"/>
    <property type="molecule type" value="Genomic_DNA"/>
</dbReference>
<feature type="region of interest" description="Disordered" evidence="1">
    <location>
        <begin position="1"/>
        <end position="44"/>
    </location>
</feature>
<feature type="non-terminal residue" evidence="2">
    <location>
        <position position="1"/>
    </location>
</feature>
<gene>
    <name evidence="2" type="ORF">SMN809_LOCUS38205</name>
</gene>
<organism evidence="2 3">
    <name type="scientific">Rotaria magnacalcarata</name>
    <dbReference type="NCBI Taxonomy" id="392030"/>
    <lineage>
        <taxon>Eukaryota</taxon>
        <taxon>Metazoa</taxon>
        <taxon>Spiralia</taxon>
        <taxon>Gnathifera</taxon>
        <taxon>Rotifera</taxon>
        <taxon>Eurotatoria</taxon>
        <taxon>Bdelloidea</taxon>
        <taxon>Philodinida</taxon>
        <taxon>Philodinidae</taxon>
        <taxon>Rotaria</taxon>
    </lineage>
</organism>
<evidence type="ECO:0000256" key="1">
    <source>
        <dbReference type="SAM" id="MobiDB-lite"/>
    </source>
</evidence>
<reference evidence="2" key="1">
    <citation type="submission" date="2021-02" db="EMBL/GenBank/DDBJ databases">
        <authorList>
            <person name="Nowell W R."/>
        </authorList>
    </citation>
    <scope>NUCLEOTIDE SEQUENCE</scope>
</reference>
<name>A0A8S2YUW9_9BILA</name>
<evidence type="ECO:0000313" key="3">
    <source>
        <dbReference type="Proteomes" id="UP000676336"/>
    </source>
</evidence>
<proteinExistence type="predicted"/>
<accession>A0A8S2YUW9</accession>
<dbReference type="Proteomes" id="UP000676336">
    <property type="component" value="Unassembled WGS sequence"/>
</dbReference>
<comment type="caution">
    <text evidence="2">The sequence shown here is derived from an EMBL/GenBank/DDBJ whole genome shotgun (WGS) entry which is preliminary data.</text>
</comment>
<protein>
    <submittedName>
        <fullName evidence="2">Uncharacterized protein</fullName>
    </submittedName>
</protein>
<sequence length="80" mass="8797">RSSTTLSSYSNAYNPAANSSHNRPVSSTSVYHSQNQPTGTTNNLISTVSYRLQQPEPTRLNSTSARPFELTRELIIPAKT</sequence>
<evidence type="ECO:0000313" key="2">
    <source>
        <dbReference type="EMBL" id="CAF4579303.1"/>
    </source>
</evidence>